<evidence type="ECO:0000313" key="2">
    <source>
        <dbReference type="EMBL" id="GEP43711.1"/>
    </source>
</evidence>
<accession>A0A512MBI6</accession>
<comment type="caution">
    <text evidence="2">The sequence shown here is derived from an EMBL/GenBank/DDBJ whole genome shotgun (WGS) entry which is preliminary data.</text>
</comment>
<gene>
    <name evidence="2" type="ORF">BGE01nite_30020</name>
</gene>
<dbReference type="Proteomes" id="UP000321577">
    <property type="component" value="Unassembled WGS sequence"/>
</dbReference>
<sequence>MAFDAGSITFKTSDLANLYVNGTGLAAGGGAMSSEDELQKFRSGSVAVIDATLTAILDDVKTLDNRIVNFQNAITARAPAGTEDKPYDAAMMKREFMEEVFALLLKRSDFRANSPTYNVNTGDVTEDLLGDGLRNLSDKTFDDMRGYLVEGGKRIFNSYSSLIDAIFTEGNKMANNPTDPATGLAVSTNITTTIPDTDIGGVIYNRVTSERIPGASDPDDTKNFNYYLIQKNSTPVVSGKTNVEGYAVNRTDNTVSTTRPVVDTQLTFGGNLVTTNYLRVNKNLTAITGEVPQPRLSRQMSPMWFLYYWNEARVKVLRGQLNFKEAVTGEIRDDLAKAQKAYSDLEKQAGRTRSQSADGKTMNPDLSYETATMDFFEATNTKAGATLYDNAGADDLQNFNTWGSSRSTLKTYIDAKSTHSQDAMLDYQTTLNRYNNAFEVMSKLQEKVDGLVKSQLRNVA</sequence>
<name>A0A512MBI6_9BACT</name>
<dbReference type="RefSeq" id="WP_146851284.1">
    <property type="nucleotide sequence ID" value="NZ_BKAG01000020.1"/>
</dbReference>
<keyword evidence="1" id="KW-0175">Coiled coil</keyword>
<evidence type="ECO:0000313" key="3">
    <source>
        <dbReference type="Proteomes" id="UP000321577"/>
    </source>
</evidence>
<keyword evidence="3" id="KW-1185">Reference proteome</keyword>
<feature type="coiled-coil region" evidence="1">
    <location>
        <begin position="328"/>
        <end position="355"/>
    </location>
</feature>
<dbReference type="AlphaFoldDB" id="A0A512MBI6"/>
<reference evidence="2 3" key="1">
    <citation type="submission" date="2019-07" db="EMBL/GenBank/DDBJ databases">
        <title>Whole genome shotgun sequence of Brevifollis gellanilyticus NBRC 108608.</title>
        <authorList>
            <person name="Hosoyama A."/>
            <person name="Uohara A."/>
            <person name="Ohji S."/>
            <person name="Ichikawa N."/>
        </authorList>
    </citation>
    <scope>NUCLEOTIDE SEQUENCE [LARGE SCALE GENOMIC DNA]</scope>
    <source>
        <strain evidence="2 3">NBRC 108608</strain>
    </source>
</reference>
<proteinExistence type="predicted"/>
<protein>
    <submittedName>
        <fullName evidence="2">Uncharacterized protein</fullName>
    </submittedName>
</protein>
<dbReference type="OrthoDB" id="177297at2"/>
<evidence type="ECO:0000256" key="1">
    <source>
        <dbReference type="SAM" id="Coils"/>
    </source>
</evidence>
<dbReference type="EMBL" id="BKAG01000020">
    <property type="protein sequence ID" value="GEP43711.1"/>
    <property type="molecule type" value="Genomic_DNA"/>
</dbReference>
<organism evidence="2 3">
    <name type="scientific">Brevifollis gellanilyticus</name>
    <dbReference type="NCBI Taxonomy" id="748831"/>
    <lineage>
        <taxon>Bacteria</taxon>
        <taxon>Pseudomonadati</taxon>
        <taxon>Verrucomicrobiota</taxon>
        <taxon>Verrucomicrobiia</taxon>
        <taxon>Verrucomicrobiales</taxon>
        <taxon>Verrucomicrobiaceae</taxon>
    </lineage>
</organism>